<keyword evidence="2" id="KW-1185">Reference proteome</keyword>
<name>A0ACB7VVY7_DIOAL</name>
<organism evidence="1 2">
    <name type="scientific">Dioscorea alata</name>
    <name type="common">Purple yam</name>
    <dbReference type="NCBI Taxonomy" id="55571"/>
    <lineage>
        <taxon>Eukaryota</taxon>
        <taxon>Viridiplantae</taxon>
        <taxon>Streptophyta</taxon>
        <taxon>Embryophyta</taxon>
        <taxon>Tracheophyta</taxon>
        <taxon>Spermatophyta</taxon>
        <taxon>Magnoliopsida</taxon>
        <taxon>Liliopsida</taxon>
        <taxon>Dioscoreales</taxon>
        <taxon>Dioscoreaceae</taxon>
        <taxon>Dioscorea</taxon>
    </lineage>
</organism>
<accession>A0ACB7VVY7</accession>
<dbReference type="EMBL" id="CM037016">
    <property type="protein sequence ID" value="KAH7678962.1"/>
    <property type="molecule type" value="Genomic_DNA"/>
</dbReference>
<protein>
    <submittedName>
        <fullName evidence="1">RAVE complex protein Rav1 C-terminal protein</fullName>
    </submittedName>
</protein>
<evidence type="ECO:0000313" key="2">
    <source>
        <dbReference type="Proteomes" id="UP000827976"/>
    </source>
</evidence>
<gene>
    <name evidence="1" type="ORF">IHE45_06G028200</name>
</gene>
<sequence length="1418" mass="156759">MRSLPSSRSTSQILPPAPNRRKSAVDWLPEFGSASWVSYGASSLLVISHFPNPLYEHETLVGSLLQQVIEPLPSDAGDELADVNAVRWCPTRPSVGEIAAAAGNFIRFYSPCTGDDPITRHLTTSGSFCWRQTAGIVQSFTVEAIEWTGSGDGLIATSVSVALWVRKNMSWEMAWKSSSDIPQTMVSATLFAQGPIASAASSSNCMTATGADGKKSSPMSSKERLCVSVYHRDGKSGFTKLQLFQPQPVCMIQWRPSNAAQSEKNTSCSWRDVLLTCCLDGTDVHDKKTLKRTYHVIAVIEINQHLRGAIDIDIFISWATEYGGIVCEVEGGNYCLTSETSEHNHIGKSLTFWAIHCLDDSAPLRFPRVTLWKTQELMEFKGWKIFNSDHLYLKDRPVFVNAVASRIQPSLHHFWPLEAFNAYSPPVHCSLLQLLPDNSFSWLQLYNPMSNSKEDESSSQTSMEKCLSCVSGGVLKQDGHTGKIMELDVHPCYSEMDLAVSLDCNGSLLFWSLSTASSYTLRVPAAIHPLWKILGKIILHDISSVTKYSAVRWAPLVLGENHFLLLAHADGIDCFVIQVSEKEEALLCQKILSIPFGGLGRDFQALSWKVVLHLEDPSGSNCKCDSGSEMVSDLKRNVVHFAGKQVYATAGMCSSFFPDPYDHDQVTSVVVLPPDVQALPVQNHAAFSTGSEMNSCMYTMATGCSDGMLKLWRICYGGNTTNSKSEFLPWEIVGMLNAHQGPVSAVSLSTCGGKIATSGSDGQSNNNLHIWEPVCLVGGGNFLLEDVISLTGAVIALNWITIGDGRLLLGVYMLNTLCVYSAKRFTEKDLVKSKESKDMNIWFCIAQSHVHPVCQDFSWGPKLSPVLVHEKHISLFSQWSSTAENILNEGCSVTFVCRTNKNLPFALYTEKDICIADEPIVAKSNHNDNHDVQHLKFVGKLYDFGASGLYSVLDISERLHGCLVAYHPQALMHVLYSGNWRHVLAILGHLVESIKSNEDSADTLEIGKSKYPSHKILEIQLLAYFPETILTSLSDKMLQWGQDISSSMLSFEPQRNLLQFGEFDSLTNAPNSISEKSEITGLIDILEKTRYIPGIIDIEKTQILSIVDLVGEVSGANGGSVYQSLDEPGRRFWVRVRYQHLYFLRKYGRSAAAEELVVDSALASWAFLSDCKENLYDSILSAEPSWLEMRNIGVGFWFTNTTQLRTKMEKLARSQYLKKKDPKDCALLYLALNRVQVLAGLFKISRDEKDKLLVAFLSRNFQNLLLLFFLLGGDPSSAVTVCAKNLGDEQLALVICRLIQGICGPLEHQLISNFLLPSAMEKGDYWLSSMLECMLGNYSQCMNNLINCQMGPMTSKPPTSANEAVFSDPSIGRYCAILATKNSLKNSIGDYLAITLSKLAMVMVSIALKRCGLPVSSF</sequence>
<evidence type="ECO:0000313" key="1">
    <source>
        <dbReference type="EMBL" id="KAH7678962.1"/>
    </source>
</evidence>
<reference evidence="2" key="1">
    <citation type="journal article" date="2022" name="Nat. Commun.">
        <title>Chromosome evolution and the genetic basis of agronomically important traits in greater yam.</title>
        <authorList>
            <person name="Bredeson J.V."/>
            <person name="Lyons J.B."/>
            <person name="Oniyinde I.O."/>
            <person name="Okereke N.R."/>
            <person name="Kolade O."/>
            <person name="Nnabue I."/>
            <person name="Nwadili C.O."/>
            <person name="Hribova E."/>
            <person name="Parker M."/>
            <person name="Nwogha J."/>
            <person name="Shu S."/>
            <person name="Carlson J."/>
            <person name="Kariba R."/>
            <person name="Muthemba S."/>
            <person name="Knop K."/>
            <person name="Barton G.J."/>
            <person name="Sherwood A.V."/>
            <person name="Lopez-Montes A."/>
            <person name="Asiedu R."/>
            <person name="Jamnadass R."/>
            <person name="Muchugi A."/>
            <person name="Goodstein D."/>
            <person name="Egesi C.N."/>
            <person name="Featherston J."/>
            <person name="Asfaw A."/>
            <person name="Simpson G.G."/>
            <person name="Dolezel J."/>
            <person name="Hendre P.S."/>
            <person name="Van Deynze A."/>
            <person name="Kumar P.L."/>
            <person name="Obidiegwu J.E."/>
            <person name="Bhattacharjee R."/>
            <person name="Rokhsar D.S."/>
        </authorList>
    </citation>
    <scope>NUCLEOTIDE SEQUENCE [LARGE SCALE GENOMIC DNA]</scope>
    <source>
        <strain evidence="2">cv. TDa95/00328</strain>
    </source>
</reference>
<comment type="caution">
    <text evidence="1">The sequence shown here is derived from an EMBL/GenBank/DDBJ whole genome shotgun (WGS) entry which is preliminary data.</text>
</comment>
<dbReference type="Proteomes" id="UP000827976">
    <property type="component" value="Chromosome 6"/>
</dbReference>
<proteinExistence type="predicted"/>